<dbReference type="PANTHER" id="PTHR11476:SF7">
    <property type="entry name" value="HISTIDINE--TRNA LIGASE"/>
    <property type="match status" value="1"/>
</dbReference>
<comment type="function">
    <text evidence="6 7">Required for the first step of histidine biosynthesis. May allow the feedback regulation of ATP phosphoribosyltransferase activity by histidine.</text>
</comment>
<dbReference type="GO" id="GO:0000105">
    <property type="term" value="P:L-histidine biosynthetic process"/>
    <property type="evidence" value="ECO:0007669"/>
    <property type="project" value="UniProtKB-UniRule"/>
</dbReference>
<feature type="binding site" evidence="8">
    <location>
        <begin position="258"/>
        <end position="259"/>
    </location>
    <ligand>
        <name>L-histidine</name>
        <dbReference type="ChEBI" id="CHEBI:57595"/>
    </ligand>
</feature>
<dbReference type="Proteomes" id="UP000183975">
    <property type="component" value="Unassembled WGS sequence"/>
</dbReference>
<dbReference type="OrthoDB" id="9800814at2"/>
<sequence>MTDWDGLLKKEEQTVFRLRALFEQYGYRKFKMSKFEEYDFYAENRSFLTTKNIITFQGLQGHLLALKPDVTLSIVKHTKGNYDCPERVYYNENVYRARKDDGEYKEIMQVGLEYIGEVDDYAVSEVVLLAKKSLDSISSRSVLNISHMGFVQGLLEETALPPSQQEKILVCIGEKNAHGIAQICKENGVSEELTRRLQTLASLHGSLAEILPKAKALCGNEKAEQAIGELERLYANLKACVYDHGIHLDFSIVNDMDYYNGIIFQGFVDGIPTGVLSGGRYDNLVHKCGKNADALGFAVYMDMLERYGEEEKSYDVDALLLCDENTDTIGKLRAVQMLQSMGLSVAVQKQDDGRLKYKQLCRLSESGVEVIG</sequence>
<dbReference type="PIRSF" id="PIRSF001549">
    <property type="entry name" value="His-tRNA_synth"/>
    <property type="match status" value="1"/>
</dbReference>
<evidence type="ECO:0000256" key="6">
    <source>
        <dbReference type="ARBA" id="ARBA00025246"/>
    </source>
</evidence>
<evidence type="ECO:0000256" key="5">
    <source>
        <dbReference type="ARBA" id="ARBA00022490"/>
    </source>
</evidence>
<comment type="pathway">
    <text evidence="2 7">Amino-acid biosynthesis; L-histidine biosynthesis; L-histidine from 5-phospho-alpha-D-ribose 1-diphosphate: step 1/9.</text>
</comment>
<evidence type="ECO:0000313" key="11">
    <source>
        <dbReference type="Proteomes" id="UP000183975"/>
    </source>
</evidence>
<proteinExistence type="inferred from homology"/>
<dbReference type="Gene3D" id="3.30.930.10">
    <property type="entry name" value="Bira Bifunctional Protein, Domain 2"/>
    <property type="match status" value="1"/>
</dbReference>
<dbReference type="SUPFAM" id="SSF55681">
    <property type="entry name" value="Class II aaRS and biotin synthetases"/>
    <property type="match status" value="1"/>
</dbReference>
<comment type="similarity">
    <text evidence="3 7">Belongs to the class-II aminoacyl-tRNA synthetase family. HisZ subfamily.</text>
</comment>
<evidence type="ECO:0000256" key="3">
    <source>
        <dbReference type="ARBA" id="ARBA00005539"/>
    </source>
</evidence>
<reference evidence="10 11" key="1">
    <citation type="submission" date="2016-11" db="EMBL/GenBank/DDBJ databases">
        <authorList>
            <person name="Jaros S."/>
            <person name="Januszkiewicz K."/>
            <person name="Wedrychowicz H."/>
        </authorList>
    </citation>
    <scope>NUCLEOTIDE SEQUENCE [LARGE SCALE GENOMIC DNA]</scope>
    <source>
        <strain evidence="10 11">DSM 14214</strain>
    </source>
</reference>
<dbReference type="GO" id="GO:0005737">
    <property type="term" value="C:cytoplasm"/>
    <property type="evidence" value="ECO:0007669"/>
    <property type="project" value="UniProtKB-SubCell"/>
</dbReference>
<gene>
    <name evidence="7" type="primary">hisZ</name>
    <name evidence="10" type="ORF">SAMN02745138_01276</name>
</gene>
<accession>A0A1M6QAY2</accession>
<evidence type="ECO:0000259" key="9">
    <source>
        <dbReference type="Pfam" id="PF13393"/>
    </source>
</evidence>
<dbReference type="InterPro" id="IPR004517">
    <property type="entry name" value="HisZ"/>
</dbReference>
<evidence type="ECO:0000256" key="4">
    <source>
        <dbReference type="ARBA" id="ARBA00020397"/>
    </source>
</evidence>
<keyword evidence="7" id="KW-0368">Histidine biosynthesis</keyword>
<keyword evidence="5 7" id="KW-0963">Cytoplasm</keyword>
<keyword evidence="7" id="KW-0028">Amino-acid biosynthesis</keyword>
<organism evidence="10 11">
    <name type="scientific">Anaerotignum lactatifermentans DSM 14214</name>
    <dbReference type="NCBI Taxonomy" id="1121323"/>
    <lineage>
        <taxon>Bacteria</taxon>
        <taxon>Bacillati</taxon>
        <taxon>Bacillota</taxon>
        <taxon>Clostridia</taxon>
        <taxon>Lachnospirales</taxon>
        <taxon>Anaerotignaceae</taxon>
        <taxon>Anaerotignum</taxon>
    </lineage>
</organism>
<feature type="binding site" evidence="8">
    <location>
        <position position="96"/>
    </location>
    <ligand>
        <name>L-histidine</name>
        <dbReference type="ChEBI" id="CHEBI:57595"/>
    </ligand>
</feature>
<dbReference type="GO" id="GO:0140096">
    <property type="term" value="F:catalytic activity, acting on a protein"/>
    <property type="evidence" value="ECO:0007669"/>
    <property type="project" value="UniProtKB-ARBA"/>
</dbReference>
<comment type="miscellaneous">
    <text evidence="7">This function is generally fulfilled by the C-terminal part of HisG, which is missing in some bacteria such as this one.</text>
</comment>
<comment type="subunit">
    <text evidence="7">Heteromultimer composed of HisG and HisZ subunits.</text>
</comment>
<dbReference type="AlphaFoldDB" id="A0A1M6QAY2"/>
<keyword evidence="11" id="KW-1185">Reference proteome</keyword>
<comment type="subcellular location">
    <subcellularLocation>
        <location evidence="1 7">Cytoplasm</location>
    </subcellularLocation>
</comment>
<dbReference type="EMBL" id="FRAH01000018">
    <property type="protein sequence ID" value="SHK17316.1"/>
    <property type="molecule type" value="Genomic_DNA"/>
</dbReference>
<keyword evidence="10" id="KW-0808">Transferase</keyword>
<dbReference type="PANTHER" id="PTHR11476">
    <property type="entry name" value="HISTIDYL-TRNA SYNTHETASE"/>
    <property type="match status" value="1"/>
</dbReference>
<dbReference type="InterPro" id="IPR041715">
    <property type="entry name" value="HisRS-like_core"/>
</dbReference>
<protein>
    <recommendedName>
        <fullName evidence="4 7">ATP phosphoribosyltransferase regulatory subunit</fullName>
    </recommendedName>
</protein>
<name>A0A1M6QAY2_9FIRM</name>
<evidence type="ECO:0000313" key="10">
    <source>
        <dbReference type="EMBL" id="SHK17316.1"/>
    </source>
</evidence>
<dbReference type="UniPathway" id="UPA00031">
    <property type="reaction ID" value="UER00006"/>
</dbReference>
<feature type="binding site" evidence="8">
    <location>
        <position position="109"/>
    </location>
    <ligand>
        <name>L-histidine</name>
        <dbReference type="ChEBI" id="CHEBI:57595"/>
    </ligand>
</feature>
<feature type="binding site" evidence="8">
    <location>
        <begin position="69"/>
        <end position="71"/>
    </location>
    <ligand>
        <name>L-histidine</name>
        <dbReference type="ChEBI" id="CHEBI:57595"/>
    </ligand>
</feature>
<evidence type="ECO:0000256" key="8">
    <source>
        <dbReference type="PIRSR" id="PIRSR001549-1"/>
    </source>
</evidence>
<evidence type="ECO:0000256" key="2">
    <source>
        <dbReference type="ARBA" id="ARBA00004667"/>
    </source>
</evidence>
<dbReference type="GO" id="GO:0016757">
    <property type="term" value="F:glycosyltransferase activity"/>
    <property type="evidence" value="ECO:0007669"/>
    <property type="project" value="UniProtKB-KW"/>
</dbReference>
<evidence type="ECO:0000256" key="1">
    <source>
        <dbReference type="ARBA" id="ARBA00004496"/>
    </source>
</evidence>
<dbReference type="Pfam" id="PF13393">
    <property type="entry name" value="tRNA-synt_His"/>
    <property type="match status" value="1"/>
</dbReference>
<evidence type="ECO:0000256" key="7">
    <source>
        <dbReference type="HAMAP-Rule" id="MF_00125"/>
    </source>
</evidence>
<feature type="domain" description="Class II Histidinyl-tRNA synthetase (HisRS)-like catalytic core" evidence="9">
    <location>
        <begin position="9"/>
        <end position="304"/>
    </location>
</feature>
<feature type="binding site" evidence="8">
    <location>
        <position position="113"/>
    </location>
    <ligand>
        <name>L-histidine</name>
        <dbReference type="ChEBI" id="CHEBI:57595"/>
    </ligand>
</feature>
<dbReference type="InterPro" id="IPR004516">
    <property type="entry name" value="HisRS/HisZ"/>
</dbReference>
<dbReference type="HAMAP" id="MF_00125">
    <property type="entry name" value="HisZ"/>
    <property type="match status" value="1"/>
</dbReference>
<keyword evidence="10" id="KW-0328">Glycosyltransferase</keyword>
<dbReference type="RefSeq" id="WP_072850230.1">
    <property type="nucleotide sequence ID" value="NZ_FRAH01000018.1"/>
</dbReference>
<dbReference type="InterPro" id="IPR045864">
    <property type="entry name" value="aa-tRNA-synth_II/BPL/LPL"/>
</dbReference>